<keyword evidence="3" id="KW-1185">Reference proteome</keyword>
<sequence length="56" mass="6421">CRHTLVIHLLLRCTLLAFVPYLFPTHLNPHCDLINTFWPCQLLVFQSVTAIVVVSC</sequence>
<keyword evidence="1" id="KW-0472">Membrane</keyword>
<dbReference type="AlphaFoldDB" id="A0A564Y1M4"/>
<reference evidence="2 3" key="1">
    <citation type="submission" date="2019-07" db="EMBL/GenBank/DDBJ databases">
        <authorList>
            <person name="Jastrzebski P J."/>
            <person name="Paukszto L."/>
            <person name="Jastrzebski P J."/>
        </authorList>
    </citation>
    <scope>NUCLEOTIDE SEQUENCE [LARGE SCALE GENOMIC DNA]</scope>
    <source>
        <strain evidence="2 3">WMS-il1</strain>
    </source>
</reference>
<keyword evidence="1" id="KW-0812">Transmembrane</keyword>
<evidence type="ECO:0000313" key="3">
    <source>
        <dbReference type="Proteomes" id="UP000321570"/>
    </source>
</evidence>
<name>A0A564Y1M4_HYMDI</name>
<protein>
    <submittedName>
        <fullName evidence="2">Uncharacterized protein</fullName>
    </submittedName>
</protein>
<feature type="transmembrane region" description="Helical" evidence="1">
    <location>
        <begin position="5"/>
        <end position="24"/>
    </location>
</feature>
<dbReference type="Proteomes" id="UP000321570">
    <property type="component" value="Unassembled WGS sequence"/>
</dbReference>
<keyword evidence="1" id="KW-1133">Transmembrane helix</keyword>
<evidence type="ECO:0000313" key="2">
    <source>
        <dbReference type="EMBL" id="VUZ41215.1"/>
    </source>
</evidence>
<gene>
    <name evidence="2" type="ORF">WMSIL1_LOCUS2211</name>
</gene>
<feature type="transmembrane region" description="Helical" evidence="1">
    <location>
        <begin position="36"/>
        <end position="54"/>
    </location>
</feature>
<evidence type="ECO:0000256" key="1">
    <source>
        <dbReference type="SAM" id="Phobius"/>
    </source>
</evidence>
<dbReference type="EMBL" id="CABIJS010000055">
    <property type="protein sequence ID" value="VUZ41215.1"/>
    <property type="molecule type" value="Genomic_DNA"/>
</dbReference>
<accession>A0A564Y1M4</accession>
<proteinExistence type="predicted"/>
<feature type="non-terminal residue" evidence="2">
    <location>
        <position position="1"/>
    </location>
</feature>
<organism evidence="2 3">
    <name type="scientific">Hymenolepis diminuta</name>
    <name type="common">Rat tapeworm</name>
    <dbReference type="NCBI Taxonomy" id="6216"/>
    <lineage>
        <taxon>Eukaryota</taxon>
        <taxon>Metazoa</taxon>
        <taxon>Spiralia</taxon>
        <taxon>Lophotrochozoa</taxon>
        <taxon>Platyhelminthes</taxon>
        <taxon>Cestoda</taxon>
        <taxon>Eucestoda</taxon>
        <taxon>Cyclophyllidea</taxon>
        <taxon>Hymenolepididae</taxon>
        <taxon>Hymenolepis</taxon>
    </lineage>
</organism>